<organism evidence="1 2">
    <name type="scientific">Panagrolaimus sp. PS1159</name>
    <dbReference type="NCBI Taxonomy" id="55785"/>
    <lineage>
        <taxon>Eukaryota</taxon>
        <taxon>Metazoa</taxon>
        <taxon>Ecdysozoa</taxon>
        <taxon>Nematoda</taxon>
        <taxon>Chromadorea</taxon>
        <taxon>Rhabditida</taxon>
        <taxon>Tylenchina</taxon>
        <taxon>Panagrolaimomorpha</taxon>
        <taxon>Panagrolaimoidea</taxon>
        <taxon>Panagrolaimidae</taxon>
        <taxon>Panagrolaimus</taxon>
    </lineage>
</organism>
<proteinExistence type="predicted"/>
<reference evidence="2" key="1">
    <citation type="submission" date="2022-11" db="UniProtKB">
        <authorList>
            <consortium name="WormBaseParasite"/>
        </authorList>
    </citation>
    <scope>IDENTIFICATION</scope>
</reference>
<protein>
    <submittedName>
        <fullName evidence="2">Uncharacterized protein</fullName>
    </submittedName>
</protein>
<name>A0AC35GQ68_9BILA</name>
<sequence>MKSIILILLLFKNVLGQTSTLSLSWQTTSTTTIAPLADGSVAVNGTFISIRPDTNAVENLINTLPSAQQQQVRAIRGNIFLTLRQQNDQINEYLRQYDTQVAERYQQIQTNLQTVSQNITATVPTLTTDAQNFIRQRQEVVDNSNLSLFDYQGRLNNFMNTFNTFNDTLKREIFNFLYARRISDLTATNSTNPMSSPLITLDDAARNRIMSMVLYDGESIAIKTFTDLLPAEQKTQFQNILNNQASTKRQIQTQLQSLVNSWGTTYVQVFNNSISQRYETIQLLQFLLPGLSEPFRTFINRKIMLMNDMSITRAQEQQSLSAMVTDFQSAYSPINTFISRYQSNQMTMGSTTPTPLFG</sequence>
<evidence type="ECO:0000313" key="2">
    <source>
        <dbReference type="WBParaSite" id="PS1159_v2.g7421.t1"/>
    </source>
</evidence>
<dbReference type="Proteomes" id="UP000887580">
    <property type="component" value="Unplaced"/>
</dbReference>
<accession>A0AC35GQ68</accession>
<evidence type="ECO:0000313" key="1">
    <source>
        <dbReference type="Proteomes" id="UP000887580"/>
    </source>
</evidence>
<dbReference type="WBParaSite" id="PS1159_v2.g7421.t1">
    <property type="protein sequence ID" value="PS1159_v2.g7421.t1"/>
    <property type="gene ID" value="PS1159_v2.g7421"/>
</dbReference>